<evidence type="ECO:0000256" key="2">
    <source>
        <dbReference type="ARBA" id="ARBA00001913"/>
    </source>
</evidence>
<evidence type="ECO:0000256" key="3">
    <source>
        <dbReference type="ARBA" id="ARBA00001970"/>
    </source>
</evidence>
<feature type="non-terminal residue" evidence="11">
    <location>
        <position position="1"/>
    </location>
</feature>
<dbReference type="InterPro" id="IPR010255">
    <property type="entry name" value="Haem_peroxidase_sf"/>
</dbReference>
<evidence type="ECO:0000256" key="8">
    <source>
        <dbReference type="ARBA" id="ARBA00023002"/>
    </source>
</evidence>
<dbReference type="Proteomes" id="UP000265520">
    <property type="component" value="Unassembled WGS sequence"/>
</dbReference>
<dbReference type="GO" id="GO:0140825">
    <property type="term" value="F:lactoperoxidase activity"/>
    <property type="evidence" value="ECO:0007669"/>
    <property type="project" value="UniProtKB-EC"/>
</dbReference>
<protein>
    <recommendedName>
        <fullName evidence="4">peroxidase</fullName>
        <ecNumber evidence="4">1.11.1.7</ecNumber>
    </recommendedName>
</protein>
<accession>A0A392R1S6</accession>
<organism evidence="11 12">
    <name type="scientific">Trifolium medium</name>
    <dbReference type="NCBI Taxonomy" id="97028"/>
    <lineage>
        <taxon>Eukaryota</taxon>
        <taxon>Viridiplantae</taxon>
        <taxon>Streptophyta</taxon>
        <taxon>Embryophyta</taxon>
        <taxon>Tracheophyta</taxon>
        <taxon>Spermatophyta</taxon>
        <taxon>Magnoliopsida</taxon>
        <taxon>eudicotyledons</taxon>
        <taxon>Gunneridae</taxon>
        <taxon>Pentapetalae</taxon>
        <taxon>rosids</taxon>
        <taxon>fabids</taxon>
        <taxon>Fabales</taxon>
        <taxon>Fabaceae</taxon>
        <taxon>Papilionoideae</taxon>
        <taxon>50 kb inversion clade</taxon>
        <taxon>NPAAA clade</taxon>
        <taxon>Hologalegina</taxon>
        <taxon>IRL clade</taxon>
        <taxon>Trifolieae</taxon>
        <taxon>Trifolium</taxon>
    </lineage>
</organism>
<evidence type="ECO:0000313" key="12">
    <source>
        <dbReference type="Proteomes" id="UP000265520"/>
    </source>
</evidence>
<dbReference type="InterPro" id="IPR002016">
    <property type="entry name" value="Haem_peroxidase"/>
</dbReference>
<comment type="cofactor">
    <cofactor evidence="2">
        <name>Ca(2+)</name>
        <dbReference type="ChEBI" id="CHEBI:29108"/>
    </cofactor>
</comment>
<evidence type="ECO:0000256" key="5">
    <source>
        <dbReference type="ARBA" id="ARBA00022559"/>
    </source>
</evidence>
<keyword evidence="12" id="KW-1185">Reference proteome</keyword>
<dbReference type="SUPFAM" id="SSF48113">
    <property type="entry name" value="Heme-dependent peroxidases"/>
    <property type="match status" value="1"/>
</dbReference>
<dbReference type="Gene3D" id="1.10.520.10">
    <property type="match status" value="1"/>
</dbReference>
<evidence type="ECO:0000256" key="6">
    <source>
        <dbReference type="ARBA" id="ARBA00022617"/>
    </source>
</evidence>
<comment type="catalytic activity">
    <reaction evidence="1">
        <text>2 a phenolic donor + H2O2 = 2 a phenolic radical donor + 2 H2O</text>
        <dbReference type="Rhea" id="RHEA:56136"/>
        <dbReference type="ChEBI" id="CHEBI:15377"/>
        <dbReference type="ChEBI" id="CHEBI:16240"/>
        <dbReference type="ChEBI" id="CHEBI:139520"/>
        <dbReference type="ChEBI" id="CHEBI:139521"/>
        <dbReference type="EC" id="1.11.1.7"/>
    </reaction>
</comment>
<evidence type="ECO:0000256" key="4">
    <source>
        <dbReference type="ARBA" id="ARBA00012313"/>
    </source>
</evidence>
<proteinExistence type="predicted"/>
<dbReference type="Gene3D" id="1.10.420.10">
    <property type="entry name" value="Peroxidase, domain 2"/>
    <property type="match status" value="1"/>
</dbReference>
<sequence length="82" mass="8850">DQELFSTSGADTISIVNKFSADQNTFFESFKAAMVKMGNIGVLTGTKGEIRKQCNFINPKLAELGLPTMTQESSEDGIISSI</sequence>
<evidence type="ECO:0000256" key="1">
    <source>
        <dbReference type="ARBA" id="ARBA00000189"/>
    </source>
</evidence>
<keyword evidence="9" id="KW-0408">Iron</keyword>
<comment type="caution">
    <text evidence="11">The sequence shown here is derived from an EMBL/GenBank/DDBJ whole genome shotgun (WGS) entry which is preliminary data.</text>
</comment>
<keyword evidence="6" id="KW-0349">Heme</keyword>
<dbReference type="GO" id="GO:0046872">
    <property type="term" value="F:metal ion binding"/>
    <property type="evidence" value="ECO:0007669"/>
    <property type="project" value="UniProtKB-KW"/>
</dbReference>
<evidence type="ECO:0000256" key="7">
    <source>
        <dbReference type="ARBA" id="ARBA00022723"/>
    </source>
</evidence>
<feature type="domain" description="Plant heme peroxidase family profile" evidence="10">
    <location>
        <begin position="1"/>
        <end position="58"/>
    </location>
</feature>
<evidence type="ECO:0000313" key="11">
    <source>
        <dbReference type="EMBL" id="MCI30533.1"/>
    </source>
</evidence>
<keyword evidence="8" id="KW-0560">Oxidoreductase</keyword>
<dbReference type="GO" id="GO:0020037">
    <property type="term" value="F:heme binding"/>
    <property type="evidence" value="ECO:0007669"/>
    <property type="project" value="InterPro"/>
</dbReference>
<dbReference type="PROSITE" id="PS50873">
    <property type="entry name" value="PEROXIDASE_4"/>
    <property type="match status" value="1"/>
</dbReference>
<evidence type="ECO:0000256" key="9">
    <source>
        <dbReference type="ARBA" id="ARBA00023004"/>
    </source>
</evidence>
<comment type="cofactor">
    <cofactor evidence="3">
        <name>heme b</name>
        <dbReference type="ChEBI" id="CHEBI:60344"/>
    </cofactor>
</comment>
<keyword evidence="5 11" id="KW-0575">Peroxidase</keyword>
<dbReference type="PANTHER" id="PTHR31388">
    <property type="entry name" value="PEROXIDASE 72-RELATED"/>
    <property type="match status" value="1"/>
</dbReference>
<reference evidence="11 12" key="1">
    <citation type="journal article" date="2018" name="Front. Plant Sci.">
        <title>Red Clover (Trifolium pratense) and Zigzag Clover (T. medium) - A Picture of Genomic Similarities and Differences.</title>
        <authorList>
            <person name="Dluhosova J."/>
            <person name="Istvanek J."/>
            <person name="Nedelnik J."/>
            <person name="Repkova J."/>
        </authorList>
    </citation>
    <scope>NUCLEOTIDE SEQUENCE [LARGE SCALE GENOMIC DNA]</scope>
    <source>
        <strain evidence="12">cv. 10/8</strain>
        <tissue evidence="11">Leaf</tissue>
    </source>
</reference>
<dbReference type="InterPro" id="IPR000823">
    <property type="entry name" value="Peroxidase_pln"/>
</dbReference>
<keyword evidence="7" id="KW-0479">Metal-binding</keyword>
<evidence type="ECO:0000259" key="10">
    <source>
        <dbReference type="PROSITE" id="PS50873"/>
    </source>
</evidence>
<dbReference type="GO" id="GO:0006979">
    <property type="term" value="P:response to oxidative stress"/>
    <property type="evidence" value="ECO:0007669"/>
    <property type="project" value="InterPro"/>
</dbReference>
<dbReference type="EC" id="1.11.1.7" evidence="4"/>
<dbReference type="PANTHER" id="PTHR31388:SF203">
    <property type="entry name" value="PEROXIDASE"/>
    <property type="match status" value="1"/>
</dbReference>
<name>A0A392R1S6_9FABA</name>
<dbReference type="EMBL" id="LXQA010180330">
    <property type="protein sequence ID" value="MCI30533.1"/>
    <property type="molecule type" value="Genomic_DNA"/>
</dbReference>
<dbReference type="AlphaFoldDB" id="A0A392R1S6"/>